<proteinExistence type="predicted"/>
<reference evidence="10 11" key="1">
    <citation type="submission" date="2019-06" db="EMBL/GenBank/DDBJ databases">
        <title>Sequencing the genomes of 1000 actinobacteria strains.</title>
        <authorList>
            <person name="Klenk H.-P."/>
        </authorList>
    </citation>
    <scope>NUCLEOTIDE SEQUENCE [LARGE SCALE GENOMIC DNA]</scope>
    <source>
        <strain evidence="10 11">DSM 19560</strain>
    </source>
</reference>
<evidence type="ECO:0000256" key="1">
    <source>
        <dbReference type="ARBA" id="ARBA00004651"/>
    </source>
</evidence>
<feature type="transmembrane region" description="Helical" evidence="8">
    <location>
        <begin position="429"/>
        <end position="446"/>
    </location>
</feature>
<evidence type="ECO:0000259" key="9">
    <source>
        <dbReference type="Pfam" id="PF13231"/>
    </source>
</evidence>
<evidence type="ECO:0000256" key="8">
    <source>
        <dbReference type="SAM" id="Phobius"/>
    </source>
</evidence>
<feature type="transmembrane region" description="Helical" evidence="8">
    <location>
        <begin position="119"/>
        <end position="141"/>
    </location>
</feature>
<dbReference type="PANTHER" id="PTHR33908:SF11">
    <property type="entry name" value="MEMBRANE PROTEIN"/>
    <property type="match status" value="1"/>
</dbReference>
<feature type="transmembrane region" description="Helical" evidence="8">
    <location>
        <begin position="398"/>
        <end position="417"/>
    </location>
</feature>
<evidence type="ECO:0000256" key="6">
    <source>
        <dbReference type="ARBA" id="ARBA00022989"/>
    </source>
</evidence>
<dbReference type="Pfam" id="PF13231">
    <property type="entry name" value="PMT_2"/>
    <property type="match status" value="1"/>
</dbReference>
<feature type="transmembrane region" description="Helical" evidence="8">
    <location>
        <begin position="264"/>
        <end position="283"/>
    </location>
</feature>
<dbReference type="InterPro" id="IPR050297">
    <property type="entry name" value="LipidA_mod_glycosyltrf_83"/>
</dbReference>
<dbReference type="GO" id="GO:0009103">
    <property type="term" value="P:lipopolysaccharide biosynthetic process"/>
    <property type="evidence" value="ECO:0007669"/>
    <property type="project" value="UniProtKB-ARBA"/>
</dbReference>
<feature type="transmembrane region" description="Helical" evidence="8">
    <location>
        <begin position="15"/>
        <end position="38"/>
    </location>
</feature>
<dbReference type="PANTHER" id="PTHR33908">
    <property type="entry name" value="MANNOSYLTRANSFERASE YKCB-RELATED"/>
    <property type="match status" value="1"/>
</dbReference>
<evidence type="ECO:0000256" key="4">
    <source>
        <dbReference type="ARBA" id="ARBA00022679"/>
    </source>
</evidence>
<comment type="caution">
    <text evidence="10">The sequence shown here is derived from an EMBL/GenBank/DDBJ whole genome shotgun (WGS) entry which is preliminary data.</text>
</comment>
<feature type="transmembrane region" description="Helical" evidence="8">
    <location>
        <begin position="458"/>
        <end position="479"/>
    </location>
</feature>
<dbReference type="EMBL" id="VIVQ01000001">
    <property type="protein sequence ID" value="TWE12031.1"/>
    <property type="molecule type" value="Genomic_DNA"/>
</dbReference>
<keyword evidence="4 10" id="KW-0808">Transferase</keyword>
<evidence type="ECO:0000256" key="5">
    <source>
        <dbReference type="ARBA" id="ARBA00022692"/>
    </source>
</evidence>
<protein>
    <submittedName>
        <fullName evidence="10">Dolichyl-phosphate-mannose-protein mannosyltransferase</fullName>
    </submittedName>
</protein>
<evidence type="ECO:0000256" key="7">
    <source>
        <dbReference type="ARBA" id="ARBA00023136"/>
    </source>
</evidence>
<dbReference type="InterPro" id="IPR038731">
    <property type="entry name" value="RgtA/B/C-like"/>
</dbReference>
<keyword evidence="11" id="KW-1185">Reference proteome</keyword>
<accession>A0A561E8U8</accession>
<organism evidence="10 11">
    <name type="scientific">Rudaeicoccus suwonensis</name>
    <dbReference type="NCBI Taxonomy" id="657409"/>
    <lineage>
        <taxon>Bacteria</taxon>
        <taxon>Bacillati</taxon>
        <taxon>Actinomycetota</taxon>
        <taxon>Actinomycetes</taxon>
        <taxon>Micrococcales</taxon>
        <taxon>Dermacoccaceae</taxon>
        <taxon>Rudaeicoccus</taxon>
    </lineage>
</organism>
<evidence type="ECO:0000256" key="2">
    <source>
        <dbReference type="ARBA" id="ARBA00022475"/>
    </source>
</evidence>
<feature type="domain" description="Glycosyltransferase RgtA/B/C/D-like" evidence="9">
    <location>
        <begin position="81"/>
        <end position="226"/>
    </location>
</feature>
<dbReference type="AlphaFoldDB" id="A0A561E8U8"/>
<dbReference type="GO" id="GO:0016763">
    <property type="term" value="F:pentosyltransferase activity"/>
    <property type="evidence" value="ECO:0007669"/>
    <property type="project" value="TreeGrafter"/>
</dbReference>
<comment type="subcellular location">
    <subcellularLocation>
        <location evidence="1">Cell membrane</location>
        <topology evidence="1">Multi-pass membrane protein</topology>
    </subcellularLocation>
</comment>
<feature type="transmembrane region" description="Helical" evidence="8">
    <location>
        <begin position="91"/>
        <end position="112"/>
    </location>
</feature>
<keyword evidence="5 8" id="KW-0812">Transmembrane</keyword>
<dbReference type="OrthoDB" id="4775433at2"/>
<evidence type="ECO:0000313" key="10">
    <source>
        <dbReference type="EMBL" id="TWE12031.1"/>
    </source>
</evidence>
<feature type="transmembrane region" description="Helical" evidence="8">
    <location>
        <begin position="213"/>
        <end position="233"/>
    </location>
</feature>
<keyword evidence="2" id="KW-1003">Cell membrane</keyword>
<evidence type="ECO:0000256" key="3">
    <source>
        <dbReference type="ARBA" id="ARBA00022676"/>
    </source>
</evidence>
<feature type="transmembrane region" description="Helical" evidence="8">
    <location>
        <begin position="290"/>
        <end position="307"/>
    </location>
</feature>
<sequence>MTTAHEVRQARRHTAAIATVAVAAVALSGAIAGLRGALGIPRNDDWTYYVTTFRTARSGGLFAPDQWTTTFLLGQTTLARPVVAVVGDSRLALQLLVMVLAVVTLTAIGVTVRRFLSLGWTLAVIVLVAVGPIFGTLSASFMSDIPAMCFEALGLWALIHALRPMRISMRWWWLMLVFGLVGFTIREYAVAVPVTAVVCLLIQRGRKLRSRDVRLAVGATILVQIVAAGLYVWRDSFPGPHRTTAASVTLKRQLSAPFAEGFTLALQLAPVVVLLIALVVSQVRRHPRRLLAVIPVAIVIGAAYAYLTRRATVVLGNYLAQTPSYSQTLTGSAPDIFSGSVWQAVNLGAGLCGLVIVLAVALPLAGSVTARISAREGPGVAADVGRTMLDDVERSASVSRLVCASFVVVMFVSVAGVYRLTGGVVYDRYLLPIVPFAAAVLIDLALRTHAVNSAARIVFGAGLIGWAACSIFVVDAAAANDGARWQLAADVAARGVPAAEIDGGYEWFGIHQAQPPGQLRAIASDVPFWEGLFSPRPVCALVSYAGPVALPEAATDGAPELSRTVRLLDGQRLTFDAFDLRRGTDGRCPVLAP</sequence>
<dbReference type="RefSeq" id="WP_145225711.1">
    <property type="nucleotide sequence ID" value="NZ_VIVQ01000001.1"/>
</dbReference>
<gene>
    <name evidence="10" type="ORF">BKA23_0827</name>
</gene>
<dbReference type="Proteomes" id="UP000318297">
    <property type="component" value="Unassembled WGS sequence"/>
</dbReference>
<name>A0A561E8U8_9MICO</name>
<evidence type="ECO:0000313" key="11">
    <source>
        <dbReference type="Proteomes" id="UP000318297"/>
    </source>
</evidence>
<keyword evidence="3 10" id="KW-0328">Glycosyltransferase</keyword>
<keyword evidence="6 8" id="KW-1133">Transmembrane helix</keyword>
<feature type="transmembrane region" description="Helical" evidence="8">
    <location>
        <begin position="344"/>
        <end position="365"/>
    </location>
</feature>
<keyword evidence="7 8" id="KW-0472">Membrane</keyword>
<feature type="transmembrane region" description="Helical" evidence="8">
    <location>
        <begin position="171"/>
        <end position="201"/>
    </location>
</feature>
<dbReference type="GO" id="GO:0005886">
    <property type="term" value="C:plasma membrane"/>
    <property type="evidence" value="ECO:0007669"/>
    <property type="project" value="UniProtKB-SubCell"/>
</dbReference>